<reference evidence="2 3" key="1">
    <citation type="submission" date="2018-06" db="EMBL/GenBank/DDBJ databases">
        <title>Comparative genomics reveals the genomic features of Rhizophagus irregularis, R. cerebriforme, R. diaphanum and Gigaspora rosea, and their symbiotic lifestyle signature.</title>
        <authorList>
            <person name="Morin E."/>
            <person name="San Clemente H."/>
            <person name="Chen E.C.H."/>
            <person name="De La Providencia I."/>
            <person name="Hainaut M."/>
            <person name="Kuo A."/>
            <person name="Kohler A."/>
            <person name="Murat C."/>
            <person name="Tang N."/>
            <person name="Roy S."/>
            <person name="Loubradou J."/>
            <person name="Henrissat B."/>
            <person name="Grigoriev I.V."/>
            <person name="Corradi N."/>
            <person name="Roux C."/>
            <person name="Martin F.M."/>
        </authorList>
    </citation>
    <scope>NUCLEOTIDE SEQUENCE [LARGE SCALE GENOMIC DNA]</scope>
    <source>
        <strain evidence="2 3">DAOM 227022</strain>
    </source>
</reference>
<dbReference type="PROSITE" id="PS50800">
    <property type="entry name" value="SAP"/>
    <property type="match status" value="1"/>
</dbReference>
<dbReference type="Proteomes" id="UP000265703">
    <property type="component" value="Unassembled WGS sequence"/>
</dbReference>
<gene>
    <name evidence="2" type="ORF">C1645_760939</name>
</gene>
<name>A0A397TCJ9_9GLOM</name>
<sequence length="309" mass="35068">MAYTDKKVNELRDMCAARGLPKSGTKAMLITRLEQQQQQENFIKQEANEMQIDVPLIQQQQKQEVPTSPLIVSGAGPSNETLSHIKYEYEPTNNNNSLLQSMKTEQHPIEDLSIEQDMPSNVNDMSNEYPQSIIDPVEQHNNQQQIDLPPTVSPSVATSPIVTHVTNTDMTNVETSPSINNNIPLEQNNNHDHPKSFDSLEKPYSSIYQKDDARCEIDRELARLISERKCGTHNLNLSGLFSRGNIMNGVPYDYDLLLDIVQKSEIYKGGEIPDWFKYDYDTTFGTTYFGESECVRNIGIPDEDFFLSS</sequence>
<dbReference type="OrthoDB" id="2369451at2759"/>
<dbReference type="SUPFAM" id="SSF68906">
    <property type="entry name" value="SAP domain"/>
    <property type="match status" value="1"/>
</dbReference>
<dbReference type="InterPro" id="IPR003034">
    <property type="entry name" value="SAP_dom"/>
</dbReference>
<dbReference type="Pfam" id="PF02037">
    <property type="entry name" value="SAP"/>
    <property type="match status" value="1"/>
</dbReference>
<dbReference type="EMBL" id="QKYT01000091">
    <property type="protein sequence ID" value="RIA94027.1"/>
    <property type="molecule type" value="Genomic_DNA"/>
</dbReference>
<dbReference type="InterPro" id="IPR036361">
    <property type="entry name" value="SAP_dom_sf"/>
</dbReference>
<protein>
    <recommendedName>
        <fullName evidence="1">SAP domain-containing protein</fullName>
    </recommendedName>
</protein>
<evidence type="ECO:0000313" key="3">
    <source>
        <dbReference type="Proteomes" id="UP000265703"/>
    </source>
</evidence>
<organism evidence="2 3">
    <name type="scientific">Glomus cerebriforme</name>
    <dbReference type="NCBI Taxonomy" id="658196"/>
    <lineage>
        <taxon>Eukaryota</taxon>
        <taxon>Fungi</taxon>
        <taxon>Fungi incertae sedis</taxon>
        <taxon>Mucoromycota</taxon>
        <taxon>Glomeromycotina</taxon>
        <taxon>Glomeromycetes</taxon>
        <taxon>Glomerales</taxon>
        <taxon>Glomeraceae</taxon>
        <taxon>Glomus</taxon>
    </lineage>
</organism>
<evidence type="ECO:0000259" key="1">
    <source>
        <dbReference type="PROSITE" id="PS50800"/>
    </source>
</evidence>
<accession>A0A397TCJ9</accession>
<dbReference type="Gene3D" id="1.10.720.30">
    <property type="entry name" value="SAP domain"/>
    <property type="match status" value="1"/>
</dbReference>
<dbReference type="SMART" id="SM00513">
    <property type="entry name" value="SAP"/>
    <property type="match status" value="1"/>
</dbReference>
<dbReference type="AlphaFoldDB" id="A0A397TCJ9"/>
<feature type="domain" description="SAP" evidence="1">
    <location>
        <begin position="3"/>
        <end position="37"/>
    </location>
</feature>
<evidence type="ECO:0000313" key="2">
    <source>
        <dbReference type="EMBL" id="RIA94027.1"/>
    </source>
</evidence>
<keyword evidence="3" id="KW-1185">Reference proteome</keyword>
<comment type="caution">
    <text evidence="2">The sequence shown here is derived from an EMBL/GenBank/DDBJ whole genome shotgun (WGS) entry which is preliminary data.</text>
</comment>
<proteinExistence type="predicted"/>